<sequence length="221" mass="25596">MRYKKFYIIVLCLLFLLTGCVKGNVNIDFQNIDDVEMNVEILLPKSFYNSYATSIDKLKNALKEKNLKDWQSEDLKKSINGVSYLGFNFIAPETINKLLLSFFYFNKQENNYHVEIDLSTINNIYNTSELKNISNYSLENLKDMGLEVNLNIIMPGEIIKTNVGKINDNKVQINLLDLLTQNKISTISLVSKEKTNNSFVINFIVIIILIFILYRIIRKSK</sequence>
<evidence type="ECO:0000313" key="3">
    <source>
        <dbReference type="Proteomes" id="UP000196258"/>
    </source>
</evidence>
<gene>
    <name evidence="2" type="ORF">B5E91_05210</name>
</gene>
<dbReference type="Proteomes" id="UP000196258">
    <property type="component" value="Unassembled WGS sequence"/>
</dbReference>
<feature type="transmembrane region" description="Helical" evidence="1">
    <location>
        <begin position="199"/>
        <end position="217"/>
    </location>
</feature>
<proteinExistence type="predicted"/>
<keyword evidence="1" id="KW-1133">Transmembrane helix</keyword>
<dbReference type="EMBL" id="NFLB01000005">
    <property type="protein sequence ID" value="OUQ05421.1"/>
    <property type="molecule type" value="Genomic_DNA"/>
</dbReference>
<evidence type="ECO:0008006" key="4">
    <source>
        <dbReference type="Google" id="ProtNLM"/>
    </source>
</evidence>
<evidence type="ECO:0000313" key="2">
    <source>
        <dbReference type="EMBL" id="OUQ05421.1"/>
    </source>
</evidence>
<name>A0A1Y4QK97_9FIRM</name>
<keyword evidence="1" id="KW-0812">Transmembrane</keyword>
<accession>A0A1Y4QK97</accession>
<comment type="caution">
    <text evidence="2">The sequence shown here is derived from an EMBL/GenBank/DDBJ whole genome shotgun (WGS) entry which is preliminary data.</text>
</comment>
<organism evidence="2 3">
    <name type="scientific">Thomasclavelia spiroformis</name>
    <dbReference type="NCBI Taxonomy" id="29348"/>
    <lineage>
        <taxon>Bacteria</taxon>
        <taxon>Bacillati</taxon>
        <taxon>Bacillota</taxon>
        <taxon>Erysipelotrichia</taxon>
        <taxon>Erysipelotrichales</taxon>
        <taxon>Coprobacillaceae</taxon>
        <taxon>Thomasclavelia</taxon>
    </lineage>
</organism>
<dbReference type="AlphaFoldDB" id="A0A1Y4QK97"/>
<protein>
    <recommendedName>
        <fullName evidence="4">DUF3153 domain-containing protein</fullName>
    </recommendedName>
</protein>
<dbReference type="RefSeq" id="WP_087255808.1">
    <property type="nucleotide sequence ID" value="NZ_NFLB01000005.1"/>
</dbReference>
<dbReference type="PROSITE" id="PS51257">
    <property type="entry name" value="PROKAR_LIPOPROTEIN"/>
    <property type="match status" value="1"/>
</dbReference>
<evidence type="ECO:0000256" key="1">
    <source>
        <dbReference type="SAM" id="Phobius"/>
    </source>
</evidence>
<keyword evidence="1" id="KW-0472">Membrane</keyword>
<reference evidence="3" key="1">
    <citation type="submission" date="2017-04" db="EMBL/GenBank/DDBJ databases">
        <title>Function of individual gut microbiota members based on whole genome sequencing of pure cultures obtained from chicken caecum.</title>
        <authorList>
            <person name="Medvecky M."/>
            <person name="Cejkova D."/>
            <person name="Polansky O."/>
            <person name="Karasova D."/>
            <person name="Kubasova T."/>
            <person name="Cizek A."/>
            <person name="Rychlik I."/>
        </authorList>
    </citation>
    <scope>NUCLEOTIDE SEQUENCE [LARGE SCALE GENOMIC DNA]</scope>
    <source>
        <strain evidence="3">An149</strain>
    </source>
</reference>